<dbReference type="PROSITE" id="PS50994">
    <property type="entry name" value="INTEGRASE"/>
    <property type="match status" value="1"/>
</dbReference>
<dbReference type="InterPro" id="IPR012337">
    <property type="entry name" value="RNaseH-like_sf"/>
</dbReference>
<reference evidence="2 3" key="1">
    <citation type="submission" date="2018-10" db="EMBL/GenBank/DDBJ databases">
        <title>Genomic Encyclopedia of Archaeal and Bacterial Type Strains, Phase II (KMG-II): from individual species to whole genera.</title>
        <authorList>
            <person name="Goeker M."/>
        </authorList>
    </citation>
    <scope>NUCLEOTIDE SEQUENCE [LARGE SCALE GENOMIC DNA]</scope>
    <source>
        <strain evidence="2 3">DSM 14219</strain>
    </source>
</reference>
<comment type="caution">
    <text evidence="2">The sequence shown here is derived from an EMBL/GenBank/DDBJ whole genome shotgun (WGS) entry which is preliminary data.</text>
</comment>
<dbReference type="AlphaFoldDB" id="A0A495SE99"/>
<dbReference type="NCBIfam" id="NF033516">
    <property type="entry name" value="transpos_IS3"/>
    <property type="match status" value="1"/>
</dbReference>
<dbReference type="Proteomes" id="UP000272428">
    <property type="component" value="Unassembled WGS sequence"/>
</dbReference>
<dbReference type="InterPro" id="IPR025948">
    <property type="entry name" value="HTH-like_dom"/>
</dbReference>
<sequence>MATEIHDNYKVSLRRSCDLVILQRTVYYYQSHRRDDTALRMRLVELSQIRVRYGIQRLQVLLRREGWKDNHKRVYRIYCEEGLNLRRKKNKRIKSARNRKPTDGTSSSLHECWSMDFMSDALFDGKRFRLLTLVDNYSRKCLAIEAGISIKGENVTEILKNITFEEKVFPERIKIDNGPEFISKELDRWAYEKNVELEFSRPGKPTDNAFIESFNGSLRDECLSVNWFLSLQDAQEKLNAWKLDYNDYRPHSSLGNLTPNEFIEMQSKKQISLF</sequence>
<organism evidence="2 3">
    <name type="scientific">Chryseobacterium defluvii</name>
    <dbReference type="NCBI Taxonomy" id="160396"/>
    <lineage>
        <taxon>Bacteria</taxon>
        <taxon>Pseudomonadati</taxon>
        <taxon>Bacteroidota</taxon>
        <taxon>Flavobacteriia</taxon>
        <taxon>Flavobacteriales</taxon>
        <taxon>Weeksellaceae</taxon>
        <taxon>Chryseobacterium group</taxon>
        <taxon>Chryseobacterium</taxon>
    </lineage>
</organism>
<dbReference type="GO" id="GO:0015074">
    <property type="term" value="P:DNA integration"/>
    <property type="evidence" value="ECO:0007669"/>
    <property type="project" value="InterPro"/>
</dbReference>
<dbReference type="Pfam" id="PF13683">
    <property type="entry name" value="rve_3"/>
    <property type="match status" value="1"/>
</dbReference>
<dbReference type="InterPro" id="IPR036397">
    <property type="entry name" value="RNaseH_sf"/>
</dbReference>
<dbReference type="Gene3D" id="3.30.420.10">
    <property type="entry name" value="Ribonuclease H-like superfamily/Ribonuclease H"/>
    <property type="match status" value="1"/>
</dbReference>
<evidence type="ECO:0000259" key="1">
    <source>
        <dbReference type="PROSITE" id="PS50994"/>
    </source>
</evidence>
<accession>A0A495SE99</accession>
<evidence type="ECO:0000313" key="3">
    <source>
        <dbReference type="Proteomes" id="UP000272428"/>
    </source>
</evidence>
<dbReference type="InterPro" id="IPR001584">
    <property type="entry name" value="Integrase_cat-core"/>
</dbReference>
<name>A0A495SE99_9FLAO</name>
<proteinExistence type="predicted"/>
<dbReference type="EMBL" id="RBXB01000002">
    <property type="protein sequence ID" value="RKS97851.1"/>
    <property type="molecule type" value="Genomic_DNA"/>
</dbReference>
<dbReference type="InterPro" id="IPR048020">
    <property type="entry name" value="Transpos_IS3"/>
</dbReference>
<dbReference type="GO" id="GO:0003676">
    <property type="term" value="F:nucleic acid binding"/>
    <property type="evidence" value="ECO:0007669"/>
    <property type="project" value="InterPro"/>
</dbReference>
<gene>
    <name evidence="2" type="ORF">BCF58_1985</name>
</gene>
<dbReference type="PANTHER" id="PTHR47515">
    <property type="entry name" value="LOW CALCIUM RESPONSE LOCUS PROTEIN T"/>
    <property type="match status" value="1"/>
</dbReference>
<dbReference type="SUPFAM" id="SSF53098">
    <property type="entry name" value="Ribonuclease H-like"/>
    <property type="match status" value="1"/>
</dbReference>
<keyword evidence="3" id="KW-1185">Reference proteome</keyword>
<dbReference type="PANTHER" id="PTHR47515:SF1">
    <property type="entry name" value="BLR2054 PROTEIN"/>
    <property type="match status" value="1"/>
</dbReference>
<dbReference type="Pfam" id="PF13276">
    <property type="entry name" value="HTH_21"/>
    <property type="match status" value="1"/>
</dbReference>
<evidence type="ECO:0000313" key="2">
    <source>
        <dbReference type="EMBL" id="RKS97851.1"/>
    </source>
</evidence>
<protein>
    <submittedName>
        <fullName evidence="2">Putative transposase</fullName>
    </submittedName>
</protein>
<feature type="domain" description="Integrase catalytic" evidence="1">
    <location>
        <begin position="97"/>
        <end position="267"/>
    </location>
</feature>